<name>A0ABP1B6R3_9BRYO</name>
<sequence length="220" mass="24867">MPQAAMDASRGSSSSSSSSSSAKVEHVPIDIVIVPNALCLIQIEEHPVLKLKLKDMENQAAAIARKIERKETRTFVVKNEIYQLLTFFVVFQGVVLTAVAQASTLKCRHWWAPFTLSLIASAMTFVGVYQKLETFRQVKDDFENERFNFSALTKDIQKFKMKGKTFSFKKDVTYGTRRATRRKGFWSLCELVFSLNFIVFVSLLGFSAVILIACKVILCM</sequence>
<accession>A0ABP1B6R3</accession>
<feature type="transmembrane region" description="Helical" evidence="2">
    <location>
        <begin position="81"/>
        <end position="104"/>
    </location>
</feature>
<evidence type="ECO:0008006" key="5">
    <source>
        <dbReference type="Google" id="ProtNLM"/>
    </source>
</evidence>
<dbReference type="PANTHER" id="PTHR33287">
    <property type="entry name" value="OS03G0453550 PROTEIN"/>
    <property type="match status" value="1"/>
</dbReference>
<proteinExistence type="predicted"/>
<keyword evidence="2" id="KW-0472">Membrane</keyword>
<organism evidence="3 4">
    <name type="scientific">Sphagnum jensenii</name>
    <dbReference type="NCBI Taxonomy" id="128206"/>
    <lineage>
        <taxon>Eukaryota</taxon>
        <taxon>Viridiplantae</taxon>
        <taxon>Streptophyta</taxon>
        <taxon>Embryophyta</taxon>
        <taxon>Bryophyta</taxon>
        <taxon>Sphagnophytina</taxon>
        <taxon>Sphagnopsida</taxon>
        <taxon>Sphagnales</taxon>
        <taxon>Sphagnaceae</taxon>
        <taxon>Sphagnum</taxon>
    </lineage>
</organism>
<evidence type="ECO:0000313" key="4">
    <source>
        <dbReference type="Proteomes" id="UP001497522"/>
    </source>
</evidence>
<gene>
    <name evidence="3" type="ORF">CSSPJE1EN2_LOCUS13417</name>
</gene>
<keyword evidence="2" id="KW-0812">Transmembrane</keyword>
<dbReference type="EMBL" id="OZ023703">
    <property type="protein sequence ID" value="CAK9870749.1"/>
    <property type="molecule type" value="Genomic_DNA"/>
</dbReference>
<feature type="region of interest" description="Disordered" evidence="1">
    <location>
        <begin position="1"/>
        <end position="21"/>
    </location>
</feature>
<keyword evidence="4" id="KW-1185">Reference proteome</keyword>
<evidence type="ECO:0000313" key="3">
    <source>
        <dbReference type="EMBL" id="CAK9870749.1"/>
    </source>
</evidence>
<keyword evidence="2" id="KW-1133">Transmembrane helix</keyword>
<evidence type="ECO:0000256" key="1">
    <source>
        <dbReference type="SAM" id="MobiDB-lite"/>
    </source>
</evidence>
<dbReference type="PANTHER" id="PTHR33287:SF11">
    <property type="entry name" value="OS03G0778400 PROTEIN"/>
    <property type="match status" value="1"/>
</dbReference>
<protein>
    <recommendedName>
        <fullName evidence="5">SMODS and SLOG-associating 2TM effector domain-containing protein</fullName>
    </recommendedName>
</protein>
<evidence type="ECO:0000256" key="2">
    <source>
        <dbReference type="SAM" id="Phobius"/>
    </source>
</evidence>
<feature type="compositionally biased region" description="Low complexity" evidence="1">
    <location>
        <begin position="12"/>
        <end position="21"/>
    </location>
</feature>
<feature type="transmembrane region" description="Helical" evidence="2">
    <location>
        <begin position="110"/>
        <end position="129"/>
    </location>
</feature>
<feature type="transmembrane region" description="Helical" evidence="2">
    <location>
        <begin position="191"/>
        <end position="218"/>
    </location>
</feature>
<dbReference type="Proteomes" id="UP001497522">
    <property type="component" value="Chromosome 2"/>
</dbReference>
<reference evidence="3 4" key="1">
    <citation type="submission" date="2024-03" db="EMBL/GenBank/DDBJ databases">
        <authorList>
            <consortium name="ELIXIR-Norway"/>
            <consortium name="Elixir Norway"/>
        </authorList>
    </citation>
    <scope>NUCLEOTIDE SEQUENCE [LARGE SCALE GENOMIC DNA]</scope>
</reference>